<evidence type="ECO:0000313" key="6">
    <source>
        <dbReference type="EMBL" id="MET3576966.1"/>
    </source>
</evidence>
<evidence type="ECO:0000256" key="3">
    <source>
        <dbReference type="ARBA" id="ARBA00022989"/>
    </source>
</evidence>
<keyword evidence="7" id="KW-1185">Reference proteome</keyword>
<evidence type="ECO:0000256" key="4">
    <source>
        <dbReference type="ARBA" id="ARBA00023136"/>
    </source>
</evidence>
<evidence type="ECO:0000313" key="7">
    <source>
        <dbReference type="Proteomes" id="UP001549099"/>
    </source>
</evidence>
<dbReference type="EMBL" id="JBEPLW010000044">
    <property type="protein sequence ID" value="MET3576966.1"/>
    <property type="molecule type" value="Genomic_DNA"/>
</dbReference>
<keyword evidence="3 5" id="KW-1133">Transmembrane helix</keyword>
<dbReference type="RefSeq" id="WP_354199496.1">
    <property type="nucleotide sequence ID" value="NZ_JBEPLW010000044.1"/>
</dbReference>
<comment type="caution">
    <text evidence="6">The sequence shown here is derived from an EMBL/GenBank/DDBJ whole genome shotgun (WGS) entry which is preliminary data.</text>
</comment>
<evidence type="ECO:0000256" key="2">
    <source>
        <dbReference type="ARBA" id="ARBA00022692"/>
    </source>
</evidence>
<dbReference type="InterPro" id="IPR003810">
    <property type="entry name" value="Mntp/YtaF"/>
</dbReference>
<evidence type="ECO:0000256" key="5">
    <source>
        <dbReference type="SAM" id="Phobius"/>
    </source>
</evidence>
<dbReference type="Proteomes" id="UP001549099">
    <property type="component" value="Unassembled WGS sequence"/>
</dbReference>
<keyword evidence="1" id="KW-1003">Cell membrane</keyword>
<reference evidence="6 7" key="1">
    <citation type="submission" date="2024-06" db="EMBL/GenBank/DDBJ databases">
        <title>Genomic Encyclopedia of Type Strains, Phase IV (KMG-IV): sequencing the most valuable type-strain genomes for metagenomic binning, comparative biology and taxonomic classification.</title>
        <authorList>
            <person name="Goeker M."/>
        </authorList>
    </citation>
    <scope>NUCLEOTIDE SEQUENCE [LARGE SCALE GENOMIC DNA]</scope>
    <source>
        <strain evidence="6 7">DSM 26128</strain>
    </source>
</reference>
<feature type="transmembrane region" description="Helical" evidence="5">
    <location>
        <begin position="90"/>
        <end position="109"/>
    </location>
</feature>
<organism evidence="6 7">
    <name type="scientific">Bhargavaea ullalensis</name>
    <dbReference type="NCBI Taxonomy" id="1265685"/>
    <lineage>
        <taxon>Bacteria</taxon>
        <taxon>Bacillati</taxon>
        <taxon>Bacillota</taxon>
        <taxon>Bacilli</taxon>
        <taxon>Bacillales</taxon>
        <taxon>Caryophanaceae</taxon>
        <taxon>Bhargavaea</taxon>
    </lineage>
</organism>
<keyword evidence="2 5" id="KW-0812">Transmembrane</keyword>
<sequence>MWHEPVAGILTAVDAVAVYAVLPLRRNRLPLAMWTGALHMIFPFAGFLAGGAAAALLAGLGVYISAILLILLGLHMILSDEGADVKMPPYVLAALLSMDSFSVSMSFGMLQLDMIRFIVSAGTSAFVLSCGALYMRGTFNKIGGRRLRFIAGAGLVLMGVLPLL</sequence>
<protein>
    <submittedName>
        <fullName evidence="6">Mn2+ efflux pump MntP</fullName>
    </submittedName>
</protein>
<feature type="transmembrane region" description="Helical" evidence="5">
    <location>
        <begin position="31"/>
        <end position="49"/>
    </location>
</feature>
<feature type="transmembrane region" description="Helical" evidence="5">
    <location>
        <begin position="6"/>
        <end position="24"/>
    </location>
</feature>
<gene>
    <name evidence="6" type="ORF">ABID49_002899</name>
</gene>
<feature type="transmembrane region" description="Helical" evidence="5">
    <location>
        <begin position="147"/>
        <end position="163"/>
    </location>
</feature>
<feature type="transmembrane region" description="Helical" evidence="5">
    <location>
        <begin position="55"/>
        <end position="78"/>
    </location>
</feature>
<proteinExistence type="predicted"/>
<feature type="transmembrane region" description="Helical" evidence="5">
    <location>
        <begin position="115"/>
        <end position="135"/>
    </location>
</feature>
<evidence type="ECO:0000256" key="1">
    <source>
        <dbReference type="ARBA" id="ARBA00022475"/>
    </source>
</evidence>
<keyword evidence="4 5" id="KW-0472">Membrane</keyword>
<name>A0ABV2GFC2_9BACL</name>
<accession>A0ABV2GFC2</accession>
<dbReference type="Pfam" id="PF02659">
    <property type="entry name" value="Mntp"/>
    <property type="match status" value="1"/>
</dbReference>